<name>A0A9P5I1E8_9HELO</name>
<keyword evidence="2" id="KW-1185">Reference proteome</keyword>
<gene>
    <name evidence="1" type="ORF">EAE97_011115</name>
</gene>
<accession>A0A9P5I1E8</accession>
<evidence type="ECO:0000313" key="1">
    <source>
        <dbReference type="EMBL" id="KAF7922373.1"/>
    </source>
</evidence>
<organism evidence="1 2">
    <name type="scientific">Botrytis byssoidea</name>
    <dbReference type="NCBI Taxonomy" id="139641"/>
    <lineage>
        <taxon>Eukaryota</taxon>
        <taxon>Fungi</taxon>
        <taxon>Dikarya</taxon>
        <taxon>Ascomycota</taxon>
        <taxon>Pezizomycotina</taxon>
        <taxon>Leotiomycetes</taxon>
        <taxon>Helotiales</taxon>
        <taxon>Sclerotiniaceae</taxon>
        <taxon>Botrytis</taxon>
    </lineage>
</organism>
<proteinExistence type="predicted"/>
<protein>
    <submittedName>
        <fullName evidence="1">Uncharacterized protein</fullName>
    </submittedName>
</protein>
<dbReference type="GeneID" id="62154703"/>
<dbReference type="AlphaFoldDB" id="A0A9P5I1E8"/>
<dbReference type="Proteomes" id="UP000710849">
    <property type="component" value="Unassembled WGS sequence"/>
</dbReference>
<dbReference type="RefSeq" id="XP_038727557.1">
    <property type="nucleotide sequence ID" value="XM_038881630.1"/>
</dbReference>
<dbReference type="EMBL" id="RCSW01000033">
    <property type="protein sequence ID" value="KAF7922373.1"/>
    <property type="molecule type" value="Genomic_DNA"/>
</dbReference>
<comment type="caution">
    <text evidence="1">The sequence shown here is derived from an EMBL/GenBank/DDBJ whole genome shotgun (WGS) entry which is preliminary data.</text>
</comment>
<sequence>MKLYCTELKAQLIVKSEHPETFDGKSPSLVHALMFHSSQDILFSPVRLAEQTFSVGTDELTV</sequence>
<evidence type="ECO:0000313" key="2">
    <source>
        <dbReference type="Proteomes" id="UP000710849"/>
    </source>
</evidence>
<reference evidence="1 2" key="1">
    <citation type="journal article" date="2020" name="Genome Biol. Evol.">
        <title>Comparative genomics of Sclerotiniaceae.</title>
        <authorList>
            <person name="Valero Jimenez C.A."/>
            <person name="Steentjes M."/>
            <person name="Scholten O.E."/>
            <person name="Van Kan J.A.L."/>
        </authorList>
    </citation>
    <scope>NUCLEOTIDE SEQUENCE [LARGE SCALE GENOMIC DNA]</scope>
    <source>
        <strain evidence="1 2">MUCL 94</strain>
    </source>
</reference>